<keyword evidence="2" id="KW-1133">Transmembrane helix</keyword>
<dbReference type="GO" id="GO:0016705">
    <property type="term" value="F:oxidoreductase activity, acting on paired donors, with incorporation or reduction of molecular oxygen"/>
    <property type="evidence" value="ECO:0007669"/>
    <property type="project" value="InterPro"/>
</dbReference>
<dbReference type="InterPro" id="IPR010255">
    <property type="entry name" value="Haem_peroxidase_sf"/>
</dbReference>
<keyword evidence="2" id="KW-0812">Transmembrane</keyword>
<dbReference type="Gene3D" id="1.10.640.10">
    <property type="entry name" value="Haem peroxidase domain superfamily, animal type"/>
    <property type="match status" value="1"/>
</dbReference>
<evidence type="ECO:0000313" key="4">
    <source>
        <dbReference type="Proteomes" id="UP000465221"/>
    </source>
</evidence>
<dbReference type="InterPro" id="IPR034812">
    <property type="entry name" value="Ppo-like_N"/>
</dbReference>
<name>A0A8H3RQV1_9EURO</name>
<dbReference type="InterPro" id="IPR019791">
    <property type="entry name" value="Haem_peroxidase_animal"/>
</dbReference>
<dbReference type="GO" id="GO:0005506">
    <property type="term" value="F:iron ion binding"/>
    <property type="evidence" value="ECO:0007669"/>
    <property type="project" value="InterPro"/>
</dbReference>
<dbReference type="CDD" id="cd20612">
    <property type="entry name" value="CYP_LDS-like_C"/>
    <property type="match status" value="1"/>
</dbReference>
<feature type="transmembrane region" description="Helical" evidence="2">
    <location>
        <begin position="1124"/>
        <end position="1151"/>
    </location>
</feature>
<accession>A0A8H3RQV1</accession>
<organism evidence="3 4">
    <name type="scientific">Aspergillus udagawae</name>
    <dbReference type="NCBI Taxonomy" id="91492"/>
    <lineage>
        <taxon>Eukaryota</taxon>
        <taxon>Fungi</taxon>
        <taxon>Dikarya</taxon>
        <taxon>Ascomycota</taxon>
        <taxon>Pezizomycotina</taxon>
        <taxon>Eurotiomycetes</taxon>
        <taxon>Eurotiomycetidae</taxon>
        <taxon>Eurotiales</taxon>
        <taxon>Aspergillaceae</taxon>
        <taxon>Aspergillus</taxon>
        <taxon>Aspergillus subgen. Fumigati</taxon>
    </lineage>
</organism>
<dbReference type="SUPFAM" id="SSF48264">
    <property type="entry name" value="Cytochrome P450"/>
    <property type="match status" value="1"/>
</dbReference>
<proteinExistence type="predicted"/>
<dbReference type="PROSITE" id="PS50292">
    <property type="entry name" value="PEROXIDASE_3"/>
    <property type="match status" value="1"/>
</dbReference>
<dbReference type="GO" id="GO:0004601">
    <property type="term" value="F:peroxidase activity"/>
    <property type="evidence" value="ECO:0007669"/>
    <property type="project" value="InterPro"/>
</dbReference>
<keyword evidence="1" id="KW-0408">Iron</keyword>
<sequence>MAPSTETHSHPAGQNGKNHMFLTDASQDLLSQAGRIIPDLRTIQELGQTVVNGGLVDDRKYLVENIIQVTASLPNTSGLRGKITDAFVSTLWNNLQHPPLSYLGDQFKYRTADGSYNNIMYPHLGASGSHYARTVTPQHPRPAVLPDPSLIFDTLLARDGPAKEHPSQISSNLFYLATVIIHDLFRTDEHDGTKVKNSSYLDLGPLYGHNQDEQNQVRSFTDGLLKPDTFAEKRLLTQPPGVCALLVAFSRFHNWVVGELAYINEAGRFSLPTGMKQDDPRYSGALTKRDNDLFQTGRLITCGLYVNIILNDYLRTILNLNENPTESDWTLDPRKSLEVFDKGGVPRGVGNQVSAEFNMIYRWHAAISNQDEAWANRLCHRIFGPEVDGSTLSVNRFLEGLRKYFENNVPGEPATWTFGGLERQQDGRFADGELVRLLSEGCENVAGAFGARNIPKVMKAIEMLGIEQGRQWELATLNEFRVFFKLKPHATFLEVNSNPAIAEALEALYGHPDNIELYVGVQAEEAKKPFYPGSGLCPGFTISAAILSDAVALVRGDRFYTVDYSPTNLTNFGFDASSSDFDVAGGGVMYKLLMRAFPGWYQPNSVYALYPFVTPEKSRGIMDKYMKFKYLNFDRPSYTPPPVPVTTWEGATKLLEDQKRFHVPWGAHTFQITRHDYMLSGDSAANAEQRRLVNECLYEPKTLLEDVRKLYESITTDLLHEKSFKLRDCYHVDIVRDVGNLAHAHFCSQFFSIPLLDYKDLSPEAYSPRELSDALALLFGYVFLDLEPTDSLKIRIAAATEAQRMGAIMAKSVSNARDSFVRRFMQALGRSEAGAASYGPQLVNRLLREGKSVDEVVWTIIPTAAAACATQAQGWAQMLDLYLSEKYASHWPAIQNLARSTDPGAFEKLKKYALEGFRLSTPAFGVLRTAVDEATIKDGEISTTVQKGHGVFVDFITAGRDPIRFPDPEEIRLDRPADVYIHHGWGPHACLGRAIVTTAGAVLLGVLGRLENIRRAPGPAGEMKSKMVNGAFKLYLREDGSSWTPFPQSQLEMASFNPNTPVRGNPFLDIPSDIDAHPFRLVWEDIGSVFCLARLLPSIFLPILPLKSGPLDELYPSCRNLCDVALHVILILSQLALLIFLPVALAIFWIFPTGVHIAFIAVFTFSTMVIVRVLNGPPTGRSLIGIPRNRDPVNDETEPWFFINGIATGKHWHQSNLTALADTFGRQIVGIHNPTKGVILDLVECLIQRDLDYKTADIRQGRAQLRAALAASTTKKVVLIVHSQGGIIASSIIDWLYGELSESQIQKLEIYTFGIAARQFRNPPLHEPQDSDPAGNIPRRQIQGERAIRNIEHYANRQDFFANIGVLQFTAPAGAYSNASVFSGTVFVREGSGHLFNMHYLDPMFGEDSSFMESMVDVRPGDGPGKPVSMRIREFSRLYKYKNGESPEEQDAK</sequence>
<dbReference type="GO" id="GO:0020037">
    <property type="term" value="F:heme binding"/>
    <property type="evidence" value="ECO:0007669"/>
    <property type="project" value="InterPro"/>
</dbReference>
<evidence type="ECO:0000256" key="1">
    <source>
        <dbReference type="PIRSR" id="PIRSR619791-2"/>
    </source>
</evidence>
<dbReference type="InterPro" id="IPR029058">
    <property type="entry name" value="AB_hydrolase_fold"/>
</dbReference>
<dbReference type="Gene3D" id="1.10.630.10">
    <property type="entry name" value="Cytochrome P450"/>
    <property type="match status" value="1"/>
</dbReference>
<evidence type="ECO:0000256" key="2">
    <source>
        <dbReference type="SAM" id="Phobius"/>
    </source>
</evidence>
<keyword evidence="1" id="KW-0349">Heme</keyword>
<comment type="caution">
    <text evidence="3">The sequence shown here is derived from an EMBL/GenBank/DDBJ whole genome shotgun (WGS) entry which is preliminary data.</text>
</comment>
<feature type="transmembrane region" description="Helical" evidence="2">
    <location>
        <begin position="1157"/>
        <end position="1174"/>
    </location>
</feature>
<keyword evidence="1" id="KW-0479">Metal-binding</keyword>
<dbReference type="GO" id="GO:0006979">
    <property type="term" value="P:response to oxidative stress"/>
    <property type="evidence" value="ECO:0007669"/>
    <property type="project" value="InterPro"/>
</dbReference>
<dbReference type="InterPro" id="IPR037120">
    <property type="entry name" value="Haem_peroxidase_sf_animal"/>
</dbReference>
<reference evidence="3 4" key="1">
    <citation type="submission" date="2020-01" db="EMBL/GenBank/DDBJ databases">
        <title>Draft genome sequence of Aspergillus udagawae IFM 46972.</title>
        <authorList>
            <person name="Takahashi H."/>
            <person name="Yaguchi T."/>
        </authorList>
    </citation>
    <scope>NUCLEOTIDE SEQUENCE [LARGE SCALE GENOMIC DNA]</scope>
    <source>
        <strain evidence="3 4">IFM 46972</strain>
    </source>
</reference>
<protein>
    <submittedName>
        <fullName evidence="3">Psi-producing oxygenase A</fullName>
    </submittedName>
</protein>
<dbReference type="PRINTS" id="PR00457">
    <property type="entry name" value="ANPEROXIDASE"/>
</dbReference>
<dbReference type="CDD" id="cd09817">
    <property type="entry name" value="linoleate_diol_synthase_like"/>
    <property type="match status" value="1"/>
</dbReference>
<evidence type="ECO:0000313" key="3">
    <source>
        <dbReference type="EMBL" id="GFF34324.1"/>
    </source>
</evidence>
<dbReference type="GO" id="GO:0004497">
    <property type="term" value="F:monooxygenase activity"/>
    <property type="evidence" value="ECO:0007669"/>
    <property type="project" value="InterPro"/>
</dbReference>
<dbReference type="Pfam" id="PF03098">
    <property type="entry name" value="An_peroxidase"/>
    <property type="match status" value="2"/>
</dbReference>
<feature type="binding site" description="axial binding residue" evidence="1">
    <location>
        <position position="364"/>
    </location>
    <ligand>
        <name>heme b</name>
        <dbReference type="ChEBI" id="CHEBI:60344"/>
    </ligand>
    <ligandPart>
        <name>Fe</name>
        <dbReference type="ChEBI" id="CHEBI:18248"/>
    </ligandPart>
</feature>
<dbReference type="SUPFAM" id="SSF48113">
    <property type="entry name" value="Heme-dependent peroxidases"/>
    <property type="match status" value="1"/>
</dbReference>
<dbReference type="InterPro" id="IPR036396">
    <property type="entry name" value="Cyt_P450_sf"/>
</dbReference>
<dbReference type="EMBL" id="BLKC01000023">
    <property type="protein sequence ID" value="GFF34324.1"/>
    <property type="molecule type" value="Genomic_DNA"/>
</dbReference>
<dbReference type="SUPFAM" id="SSF53474">
    <property type="entry name" value="alpha/beta-Hydrolases"/>
    <property type="match status" value="1"/>
</dbReference>
<dbReference type="PANTHER" id="PTHR42044:SF2">
    <property type="entry name" value="DUF676 DOMAIN-CONTAINING PROTEIN"/>
    <property type="match status" value="1"/>
</dbReference>
<keyword evidence="2" id="KW-0472">Membrane</keyword>
<dbReference type="Proteomes" id="UP000465221">
    <property type="component" value="Unassembled WGS sequence"/>
</dbReference>
<gene>
    <name evidence="3" type="ORF">IFM46972_04186</name>
</gene>
<dbReference type="PANTHER" id="PTHR42044">
    <property type="entry name" value="DUF676 DOMAIN-CONTAINING PROTEIN-RELATED"/>
    <property type="match status" value="1"/>
</dbReference>